<dbReference type="RefSeq" id="WP_173866473.1">
    <property type="nucleotide sequence ID" value="NZ_JAAWUU010000030.1"/>
</dbReference>
<proteinExistence type="predicted"/>
<evidence type="ECO:0000313" key="1">
    <source>
        <dbReference type="EMBL" id="NSG30450.1"/>
    </source>
</evidence>
<comment type="caution">
    <text evidence="1">The sequence shown here is derived from an EMBL/GenBank/DDBJ whole genome shotgun (WGS) entry which is preliminary data.</text>
</comment>
<name>A0ABX2GYG1_9FIRM</name>
<organism evidence="1 2">
    <name type="scientific">Faecalicatena fissicatena</name>
    <dbReference type="NCBI Taxonomy" id="290055"/>
    <lineage>
        <taxon>Bacteria</taxon>
        <taxon>Bacillati</taxon>
        <taxon>Bacillota</taxon>
        <taxon>Clostridia</taxon>
        <taxon>Lachnospirales</taxon>
        <taxon>Lachnospiraceae</taxon>
        <taxon>Faecalicatena</taxon>
    </lineage>
</organism>
<sequence>MDLIKNFDFAEFDHDKILENVTPILLPERNVTSDQVSCKVPGMEDVRMLFAICQDEKLYLLTKKALMREKVLLEEMTDRVKMMDYDWQIDSLKDYGIGKENSYDSYMLSNLYYSYGAAAIALPQVQAWMYMKFKCNLLIQLWNIHHVVVIPENTLPEDYDPQFFIDEIKRANRETIPEEEWLSDRLYYVDYKKKKNHLRTFV</sequence>
<evidence type="ECO:0000313" key="2">
    <source>
        <dbReference type="Proteomes" id="UP000821846"/>
    </source>
</evidence>
<reference evidence="1 2" key="1">
    <citation type="journal article" date="2020" name="Cell Host Microbe">
        <title>Functional and Genomic Variation between Human-Derived Isolates of Lachnospiraceae Reveals Inter- and Intra-Species Diversity.</title>
        <authorList>
            <person name="Sorbara M.T."/>
            <person name="Littmann E.R."/>
            <person name="Fontana E."/>
            <person name="Moody T.U."/>
            <person name="Kohout C.E."/>
            <person name="Gjonbalaj M."/>
            <person name="Eaton V."/>
            <person name="Seok R."/>
            <person name="Leiner I.M."/>
            <person name="Pamer E.G."/>
        </authorList>
    </citation>
    <scope>NUCLEOTIDE SEQUENCE [LARGE SCALE GENOMIC DNA]</scope>
    <source>
        <strain evidence="1 2">MSK.14.16</strain>
    </source>
</reference>
<dbReference type="EMBL" id="JAAWUZ010000031">
    <property type="protein sequence ID" value="NSG30450.1"/>
    <property type="molecule type" value="Genomic_DNA"/>
</dbReference>
<keyword evidence="2" id="KW-1185">Reference proteome</keyword>
<protein>
    <submittedName>
        <fullName evidence="1">Uncharacterized protein</fullName>
    </submittedName>
</protein>
<accession>A0ABX2GYG1</accession>
<dbReference type="Proteomes" id="UP000821846">
    <property type="component" value="Unassembled WGS sequence"/>
</dbReference>
<gene>
    <name evidence="1" type="ORF">HFM93_09220</name>
</gene>
<dbReference type="Pfam" id="PF18941">
    <property type="entry name" value="DUF5688"/>
    <property type="match status" value="1"/>
</dbReference>
<dbReference type="InterPro" id="IPR043743">
    <property type="entry name" value="DUF5688"/>
</dbReference>